<dbReference type="AlphaFoldDB" id="A0A1H6FAN8"/>
<dbReference type="SUPFAM" id="SSF75011">
    <property type="entry name" value="3-carboxy-cis,cis-mucoante lactonizing enzyme"/>
    <property type="match status" value="1"/>
</dbReference>
<dbReference type="OrthoDB" id="9778998at2"/>
<keyword evidence="1" id="KW-0732">Signal</keyword>
<gene>
    <name evidence="2" type="ORF">MBHS_02061</name>
</gene>
<evidence type="ECO:0000313" key="3">
    <source>
        <dbReference type="Proteomes" id="UP000236724"/>
    </source>
</evidence>
<dbReference type="RefSeq" id="WP_103920028.1">
    <property type="nucleotide sequence ID" value="NZ_FMSV02000440.1"/>
</dbReference>
<feature type="chain" id="PRO_5014692882" evidence="1">
    <location>
        <begin position="20"/>
        <end position="1051"/>
    </location>
</feature>
<keyword evidence="3" id="KW-1185">Reference proteome</keyword>
<name>A0A1H6FAN8_9GAMM</name>
<accession>A0A1H6FAN8</accession>
<feature type="signal peptide" evidence="1">
    <location>
        <begin position="1"/>
        <end position="19"/>
    </location>
</feature>
<reference evidence="2 3" key="1">
    <citation type="submission" date="2016-10" db="EMBL/GenBank/DDBJ databases">
        <authorList>
            <person name="de Groot N.N."/>
        </authorList>
    </citation>
    <scope>NUCLEOTIDE SEQUENCE [LARGE SCALE GENOMIC DNA]</scope>
    <source>
        <strain evidence="2">MBHS1</strain>
    </source>
</reference>
<organism evidence="2 3">
    <name type="scientific">Candidatus Venteria ishoeyi</name>
    <dbReference type="NCBI Taxonomy" id="1899563"/>
    <lineage>
        <taxon>Bacteria</taxon>
        <taxon>Pseudomonadati</taxon>
        <taxon>Pseudomonadota</taxon>
        <taxon>Gammaproteobacteria</taxon>
        <taxon>Thiotrichales</taxon>
        <taxon>Thiotrichaceae</taxon>
        <taxon>Venteria</taxon>
    </lineage>
</organism>
<protein>
    <submittedName>
        <fullName evidence="2">Beta propeller domain protein</fullName>
    </submittedName>
</protein>
<dbReference type="Proteomes" id="UP000236724">
    <property type="component" value="Unassembled WGS sequence"/>
</dbReference>
<dbReference type="InterPro" id="IPR019198">
    <property type="entry name" value="Beta_propeller_containing"/>
</dbReference>
<dbReference type="Pfam" id="PF09826">
    <property type="entry name" value="Beta_propel"/>
    <property type="match status" value="1"/>
</dbReference>
<evidence type="ECO:0000313" key="2">
    <source>
        <dbReference type="EMBL" id="SEH06206.1"/>
    </source>
</evidence>
<proteinExistence type="predicted"/>
<dbReference type="EMBL" id="FMSV02000440">
    <property type="protein sequence ID" value="SEH06206.1"/>
    <property type="molecule type" value="Genomic_DNA"/>
</dbReference>
<sequence length="1051" mass="117622">MKALSGIALFCLLFTQALAWELDVKPDNQENPHNQVWVGSDQALSGVEPYLTWFDMDAKPGAQFQSWQAHHGWSNGLHHIFPNAVDLPVFEAFPITTLASTCPVEHRCFLAFLALPPGASPLNPSVWQEGALFPLSIEAGYERMPGQVKFLSESDYRFYDNYRPGLESGVMDDAVLAPTIDAAPMEDKDNTGAVDGGATVETEKPDIFQVENHQLWYVNQRAKKLQIIDLSDPATPSLTTSLRLQGYPEELYLLNGRAIILQADQDKARLDVIQMDVNGELKLQQSLELPGYFMESRRRNARIYVISRVHQEVIAQEPQPVDGIAPDVTDVALVCCHYPVEQLATYAVELDSAGQLNLVDQAQNDVYSPQVAIFNDYLVLAGRNPQDWRSSQVQVFNLSQDQDALVDAGLLKVPGYIPSEFHLNVSNNLFRLVYGSEDRSAGSTLGIYDLQSTDLPLLGKVSDIAPGEALFATRFVKDTAYVVTYERTDPLWVIDLSNPAQPVITGELEVPGWSEKLFFNNNRLFSTGIDDQPGTTEATARVRRFSMSLFDVADPHQLSLLDRLTPFKDTPVNYSYSPSTEDERALLLDWNSGLVAAPVNSYQAEQQNYLQIARLQNNEFKDMGLLALDVPAERGLLLEPDILGILSGQSLLTASVLNDEPKLLGELELAKNITWLQLAYDAQAKPHLWAAAYGDSGYYRFYDYDIGDTNDAEPQPRQHWNLDKPLRQIALGAENVVFYQNSPLSLQALNLETGELSPVFASDTENNAYQQSAGFVVGDNFYFSASHEANIRPLLMASEPVVKPNMTDDLSSGMPEDMYYYPTALEWQLQHFSLTPEVIKEHSALSIPGILIAAYPGPLFVTQEKPKRWNDAMALNLLTLDNKQLRMLDSLRIEQCDYYTTTYTTQGLYVTCSIAMPVNIVGTNMTNGFAPEYGRQTHIFHFQITDQQLKESGHWVFDGQWYIRAAKDQRVLLHKQAVYYYDVMWPTPTTDNADICQVYVLNDKQAPQLQGTVNHCHDTRKSAIGTQQVYHAAGFAEITAEPINPPMIQVP</sequence>
<evidence type="ECO:0000256" key="1">
    <source>
        <dbReference type="SAM" id="SignalP"/>
    </source>
</evidence>